<proteinExistence type="predicted"/>
<accession>A0ABR0AV34</accession>
<comment type="caution">
    <text evidence="2">The sequence shown here is derived from an EMBL/GenBank/DDBJ whole genome shotgun (WGS) entry which is preliminary data.</text>
</comment>
<evidence type="ECO:0000256" key="1">
    <source>
        <dbReference type="SAM" id="MobiDB-lite"/>
    </source>
</evidence>
<feature type="region of interest" description="Disordered" evidence="1">
    <location>
        <begin position="42"/>
        <end position="64"/>
    </location>
</feature>
<dbReference type="EMBL" id="JAOYFB010000039">
    <property type="protein sequence ID" value="KAK4028950.1"/>
    <property type="molecule type" value="Genomic_DNA"/>
</dbReference>
<protein>
    <submittedName>
        <fullName evidence="2">Uncharacterized protein</fullName>
    </submittedName>
</protein>
<evidence type="ECO:0000313" key="2">
    <source>
        <dbReference type="EMBL" id="KAK4028950.1"/>
    </source>
</evidence>
<sequence length="64" mass="7542">MSRSNYPGVVGTKCTQIQLFRFSSKDETNDSVFSNALHRQSEEFAETRNRTTEWARFQPKRNKK</sequence>
<evidence type="ECO:0000313" key="3">
    <source>
        <dbReference type="Proteomes" id="UP001234178"/>
    </source>
</evidence>
<keyword evidence="3" id="KW-1185">Reference proteome</keyword>
<gene>
    <name evidence="2" type="ORF">OUZ56_021968</name>
</gene>
<reference evidence="2 3" key="1">
    <citation type="journal article" date="2023" name="Nucleic Acids Res.">
        <title>The hologenome of Daphnia magna reveals possible DNA methylation and microbiome-mediated evolution of the host genome.</title>
        <authorList>
            <person name="Chaturvedi A."/>
            <person name="Li X."/>
            <person name="Dhandapani V."/>
            <person name="Marshall H."/>
            <person name="Kissane S."/>
            <person name="Cuenca-Cambronero M."/>
            <person name="Asole G."/>
            <person name="Calvet F."/>
            <person name="Ruiz-Romero M."/>
            <person name="Marangio P."/>
            <person name="Guigo R."/>
            <person name="Rago D."/>
            <person name="Mirbahai L."/>
            <person name="Eastwood N."/>
            <person name="Colbourne J.K."/>
            <person name="Zhou J."/>
            <person name="Mallon E."/>
            <person name="Orsini L."/>
        </authorList>
    </citation>
    <scope>NUCLEOTIDE SEQUENCE [LARGE SCALE GENOMIC DNA]</scope>
    <source>
        <strain evidence="2">LRV0_1</strain>
    </source>
</reference>
<organism evidence="2 3">
    <name type="scientific">Daphnia magna</name>
    <dbReference type="NCBI Taxonomy" id="35525"/>
    <lineage>
        <taxon>Eukaryota</taxon>
        <taxon>Metazoa</taxon>
        <taxon>Ecdysozoa</taxon>
        <taxon>Arthropoda</taxon>
        <taxon>Crustacea</taxon>
        <taxon>Branchiopoda</taxon>
        <taxon>Diplostraca</taxon>
        <taxon>Cladocera</taxon>
        <taxon>Anomopoda</taxon>
        <taxon>Daphniidae</taxon>
        <taxon>Daphnia</taxon>
    </lineage>
</organism>
<name>A0ABR0AV34_9CRUS</name>
<feature type="compositionally biased region" description="Basic and acidic residues" evidence="1">
    <location>
        <begin position="42"/>
        <end position="53"/>
    </location>
</feature>
<dbReference type="Proteomes" id="UP001234178">
    <property type="component" value="Unassembled WGS sequence"/>
</dbReference>